<protein>
    <submittedName>
        <fullName evidence="3">Biotin carboxyl carrier protein</fullName>
    </submittedName>
</protein>
<keyword evidence="4" id="KW-1185">Reference proteome</keyword>
<evidence type="ECO:0000313" key="4">
    <source>
        <dbReference type="Proteomes" id="UP000199559"/>
    </source>
</evidence>
<dbReference type="InterPro" id="IPR050709">
    <property type="entry name" value="Biotin_Carboxyl_Carrier/Decarb"/>
</dbReference>
<accession>A0A1I3MGU1</accession>
<dbReference type="AlphaFoldDB" id="A0A1I3MGU1"/>
<dbReference type="SUPFAM" id="SSF51230">
    <property type="entry name" value="Single hybrid motif"/>
    <property type="match status" value="1"/>
</dbReference>
<dbReference type="EMBL" id="FORM01000003">
    <property type="protein sequence ID" value="SFI95926.1"/>
    <property type="molecule type" value="Genomic_DNA"/>
</dbReference>
<dbReference type="InterPro" id="IPR001882">
    <property type="entry name" value="Biotin_BS"/>
</dbReference>
<proteinExistence type="predicted"/>
<organism evidence="3 4">
    <name type="scientific">Olleya namhaensis</name>
    <dbReference type="NCBI Taxonomy" id="1144750"/>
    <lineage>
        <taxon>Bacteria</taxon>
        <taxon>Pseudomonadati</taxon>
        <taxon>Bacteroidota</taxon>
        <taxon>Flavobacteriia</taxon>
        <taxon>Flavobacteriales</taxon>
        <taxon>Flavobacteriaceae</taxon>
    </lineage>
</organism>
<dbReference type="PANTHER" id="PTHR45266">
    <property type="entry name" value="OXALOACETATE DECARBOXYLASE ALPHA CHAIN"/>
    <property type="match status" value="1"/>
</dbReference>
<name>A0A1I3MGU1_9FLAO</name>
<dbReference type="PROSITE" id="PS50968">
    <property type="entry name" value="BIOTINYL_LIPOYL"/>
    <property type="match status" value="1"/>
</dbReference>
<evidence type="ECO:0000313" key="3">
    <source>
        <dbReference type="EMBL" id="SFI95926.1"/>
    </source>
</evidence>
<sequence length="161" mass="17819">MSQKFNVKTNGLNQFEIDSDVINSIDSVEVKQNTFHLLDNNKPFKIEITESDFLKKAYTVKVNNNLYTVQIEDQLDALIKAMGFEVGASKVIDNIKAPMPGLILDIMVKPGDEVSVNTPLLILEAMKMENSIVSPRDGVIKSVTGTKGSTVDKGELLIEFE</sequence>
<keyword evidence="1" id="KW-0092">Biotin</keyword>
<dbReference type="Proteomes" id="UP000199559">
    <property type="component" value="Unassembled WGS sequence"/>
</dbReference>
<dbReference type="PROSITE" id="PS00188">
    <property type="entry name" value="BIOTIN"/>
    <property type="match status" value="1"/>
</dbReference>
<dbReference type="InterPro" id="IPR000089">
    <property type="entry name" value="Biotin_lipoyl"/>
</dbReference>
<dbReference type="InterPro" id="IPR011053">
    <property type="entry name" value="Single_hybrid_motif"/>
</dbReference>
<dbReference type="RefSeq" id="WP_090838641.1">
    <property type="nucleotide sequence ID" value="NZ_CANLBQ010000001.1"/>
</dbReference>
<reference evidence="4" key="1">
    <citation type="submission" date="2016-10" db="EMBL/GenBank/DDBJ databases">
        <authorList>
            <person name="Varghese N."/>
            <person name="Submissions S."/>
        </authorList>
    </citation>
    <scope>NUCLEOTIDE SEQUENCE [LARGE SCALE GENOMIC DNA]</scope>
    <source>
        <strain evidence="4">DSM 28881</strain>
    </source>
</reference>
<dbReference type="Gene3D" id="2.40.50.100">
    <property type="match status" value="1"/>
</dbReference>
<dbReference type="CDD" id="cd06850">
    <property type="entry name" value="biotinyl_domain"/>
    <property type="match status" value="1"/>
</dbReference>
<dbReference type="STRING" id="1144750.SAMN05443431_103147"/>
<evidence type="ECO:0000256" key="1">
    <source>
        <dbReference type="ARBA" id="ARBA00023267"/>
    </source>
</evidence>
<gene>
    <name evidence="3" type="ORF">SAMN05443431_103147</name>
</gene>
<dbReference type="FunFam" id="2.40.50.100:FF:000003">
    <property type="entry name" value="Acetyl-CoA carboxylase biotin carboxyl carrier protein"/>
    <property type="match status" value="1"/>
</dbReference>
<dbReference type="PANTHER" id="PTHR45266:SF3">
    <property type="entry name" value="OXALOACETATE DECARBOXYLASE ALPHA CHAIN"/>
    <property type="match status" value="1"/>
</dbReference>
<feature type="domain" description="Lipoyl-binding" evidence="2">
    <location>
        <begin position="83"/>
        <end position="161"/>
    </location>
</feature>
<dbReference type="Pfam" id="PF00364">
    <property type="entry name" value="Biotin_lipoyl"/>
    <property type="match status" value="1"/>
</dbReference>
<evidence type="ECO:0000259" key="2">
    <source>
        <dbReference type="PROSITE" id="PS50968"/>
    </source>
</evidence>